<dbReference type="InterPro" id="IPR044294">
    <property type="entry name" value="Lipase-like"/>
</dbReference>
<dbReference type="PANTHER" id="PTHR12482:SF62">
    <property type="entry name" value="LIPASE ROG1-RELATED"/>
    <property type="match status" value="1"/>
</dbReference>
<dbReference type="OMA" id="HIGVHEN"/>
<protein>
    <recommendedName>
        <fullName evidence="3">DUF676 domain-containing protein</fullName>
    </recommendedName>
</protein>
<sequence>MREKNLNFRSESIFSGNRSFFDILENVDDEKEAKRSAHFFNSNKNILLNLFKGTNQNNNVNNILLEKKRIVSNARNNKCVNKECKNNELCKIELKDEFKKNDEIIIKNECNCSKKNDWIKNFCWFCSLHILDEILEKQIYKEKIHEHVYDLIYDEDTYFDTSSMMSIPYEFARFMITQLDYSTLHEIKLNNIIKEEKYLFKKYSKKSAQNKKKKNHEYKEEEIYKSDESNSTCSLISDDTTLNINMKNTNLDYSNYLNMRRELYNNNININSSSSNYNNNNNKVKDTSVNIRQTKGRKKTFYDSNNVGNSGSTDLFNFKKVLSSSESILNKNDQYYIDENKKDCNNIDNNINSHKNYSNNNKYNEELYLGKYITNKELPDDTNKINNQVHDILSENVKYEEKSKTPFFNRRRNNSTLGTYHRQYNKSSSHSSFSCIAYWKSKRLSDSIIHSKYFNGVKKNNEIKQKHKNDKINDKINDKENINENPLNDNVYKNYHHFDQHILNYNIYNTSNDHKKNKAVPSHIINRFRSERYSENSTMKYEGKNYYQSFMSQSALKRCRSYTILLREKKEKKKNRRMKTCLNDEEVKTCLNDEEVKTCLNDEEVKTCLNDEEVKTRLNDEEVKTRLNDEEVKTRLNDEEVKTRLNDEEMKTCLNDEEMKIYLNEEEIDNDKNNDILFHNKYKEEYISKDRIYNKYKNNLNHIKEFYYLNETDKKPFPICLYNNIKSFENIKQCYRCCCFFNTKCCHCIECKEKYHMKLKNPHYFIFQHGLTASVHDFQNIFNSLLTKYPHVFVYVTYSNQGHTFEGVDVGTERICTELNCLFKIINDKINISMIGHSLGGILNRSVLLNLNRKKIFKNKKLINFITFACPHIGVHENMAIMKVLSTYLGAHTIDDLNNKTTLLLKIASVESINILKKFENIIFYGNTQSDWLVGIRTSLILPYTLFNEELILFIIEQAKNVPEIPINIFSVVHLYMRKKKLLFFYFYQDLKNPNYLLNKRKEQSKFLDQMLQTIISSRKLLSSTNTKKFNLFTNYYTSVGLDKLKGLHDELNKNIHNASNVYSDGSNQVVENKDEKDEEQKCDYSNVGNNNQMDNTNGLLVHLNNKDDTNNNRNITNNHDDHNGSNNNIVQSVIIYDKNKYEYNNNYLLYTPSYVKKKNIENNVNFKGHIFPQDINTQMMPIHFRKNVTSTKKQGKSKNIDKNESNVIHDKEFVKYVNGFNGNKKDINNKYEEGSYYKSQTYHDMFIEKKMKENKNMSTLICRSNMNNTDNIDNKMEYIKNDARENIKEKEHMHHNIIDVCHSNNTHLCNIPNYDEPVLYKNTDKTKSFECIYMDKYEKEHVIKENKKMIANNDNYTCSVYQNSNCSNKNSFNNKDHIYNNTMNNDKDTYKYGTLNSNSDHKMNICDEKIKKNKNMINDINIQNITDKHVINKNIINYKINENKTENNIPLVNNKNKILVNNNIHTYNNIHMTNINALHEKKTKFGEYKYFEKLFFDCLKSKIINEIKTLDNNLKKKKKKKKIETNKLFSIQNTINIIKNYSFLYPSKNNNNEQKKKKNSQSSTESSGTTNNNIDSKNDIHMNKKLEDTSHVMPNYSVGEKNSWGKEKLKKLMDIYFNEKVLKDTNVSNNMNECISNGNIKQMDNQQEKINEKINESENVNENVNINDNINDNINEHEQTYIPFDDDQNKEYDYISEFFYSTSEENDMNPNNNLSCKQHELKKDKNYITDENSKYVEFKSNKKKENRTRDKLKRNDLLKGITKYDKKQYKQILYYIYTISSDELLEKFFKNPELLYYEVLFYCLNRLPIQRYSIAIPIYSNAHVQIIAHPRICSEESAIVKHFVEHLIL</sequence>
<evidence type="ECO:0000313" key="5">
    <source>
        <dbReference type="Proteomes" id="UP000019103"/>
    </source>
</evidence>
<proteinExistence type="predicted"/>
<gene>
    <name evidence="4" type="ORF">PFUGPA_05095</name>
</gene>
<feature type="coiled-coil region" evidence="1">
    <location>
        <begin position="1641"/>
        <end position="1668"/>
    </location>
</feature>
<dbReference type="Proteomes" id="UP000019103">
    <property type="component" value="Unassembled WGS sequence"/>
</dbReference>
<dbReference type="PANTHER" id="PTHR12482">
    <property type="entry name" value="LIPASE ROG1-RELATED-RELATED"/>
    <property type="match status" value="1"/>
</dbReference>
<name>W4ITW0_PLAFP</name>
<evidence type="ECO:0000313" key="4">
    <source>
        <dbReference type="EMBL" id="ETW52787.1"/>
    </source>
</evidence>
<reference evidence="4 5" key="2">
    <citation type="submission" date="2013-02" db="EMBL/GenBank/DDBJ databases">
        <title>The Genome Sequence of Plasmodium falciparum Palo Alto/Uganda.</title>
        <authorList>
            <consortium name="The Broad Institute Genome Sequencing Platform"/>
            <consortium name="The Broad Institute Genome Sequencing Center for Infectious Disease"/>
            <person name="Neafsey D."/>
            <person name="Cheeseman I."/>
            <person name="Volkman S."/>
            <person name="Adams J."/>
            <person name="Walker B."/>
            <person name="Young S.K."/>
            <person name="Zeng Q."/>
            <person name="Gargeya S."/>
            <person name="Fitzgerald M."/>
            <person name="Haas B."/>
            <person name="Abouelleil A."/>
            <person name="Alvarado L."/>
            <person name="Arachchi H.M."/>
            <person name="Berlin A.M."/>
            <person name="Chapman S.B."/>
            <person name="Dewar J."/>
            <person name="Goldberg J."/>
            <person name="Griggs A."/>
            <person name="Gujja S."/>
            <person name="Hansen M."/>
            <person name="Howarth C."/>
            <person name="Imamovic A."/>
            <person name="Larimer J."/>
            <person name="McCowan C."/>
            <person name="Murphy C."/>
            <person name="Neiman D."/>
            <person name="Pearson M."/>
            <person name="Priest M."/>
            <person name="Roberts A."/>
            <person name="Saif S."/>
            <person name="Shea T."/>
            <person name="Sisk P."/>
            <person name="Sykes S."/>
            <person name="Wortman J."/>
            <person name="Nusbaum C."/>
            <person name="Birren B."/>
        </authorList>
    </citation>
    <scope>NUCLEOTIDE SEQUENCE [LARGE SCALE GENOMIC DNA]</scope>
    <source>
        <strain evidence="4 5">Palo Alto/Uganda</strain>
    </source>
</reference>
<feature type="domain" description="DUF676" evidence="3">
    <location>
        <begin position="760"/>
        <end position="938"/>
    </location>
</feature>
<feature type="compositionally biased region" description="Low complexity" evidence="2">
    <location>
        <begin position="1561"/>
        <end position="1574"/>
    </location>
</feature>
<accession>W4ITW0</accession>
<dbReference type="Gene3D" id="3.40.50.1820">
    <property type="entry name" value="alpha/beta hydrolase"/>
    <property type="match status" value="1"/>
</dbReference>
<dbReference type="InterPro" id="IPR029058">
    <property type="entry name" value="AB_hydrolase_fold"/>
</dbReference>
<reference evidence="4 5" key="1">
    <citation type="submission" date="2013-02" db="EMBL/GenBank/DDBJ databases">
        <title>The Genome Annotation of Plasmodium falciparum Palo Alto/Uganda.</title>
        <authorList>
            <consortium name="The Broad Institute Genome Sequencing Platform"/>
            <consortium name="The Broad Institute Genome Sequencing Center for Infectious Disease"/>
            <person name="Neafsey D."/>
            <person name="Hoffman S."/>
            <person name="Volkman S."/>
            <person name="Rosenthal P."/>
            <person name="Walker B."/>
            <person name="Young S.K."/>
            <person name="Zeng Q."/>
            <person name="Gargeya S."/>
            <person name="Fitzgerald M."/>
            <person name="Haas B."/>
            <person name="Abouelleil A."/>
            <person name="Allen A.W."/>
            <person name="Alvarado L."/>
            <person name="Arachchi H.M."/>
            <person name="Berlin A.M."/>
            <person name="Chapman S.B."/>
            <person name="Gainer-Dewar J."/>
            <person name="Goldberg J."/>
            <person name="Griggs A."/>
            <person name="Gujja S."/>
            <person name="Hansen M."/>
            <person name="Howarth C."/>
            <person name="Imamovic A."/>
            <person name="Ireland A."/>
            <person name="Larimer J."/>
            <person name="McCowan C."/>
            <person name="Murphy C."/>
            <person name="Pearson M."/>
            <person name="Poon T.W."/>
            <person name="Priest M."/>
            <person name="Roberts A."/>
            <person name="Saif S."/>
            <person name="Shea T."/>
            <person name="Sisk P."/>
            <person name="Sykes S."/>
            <person name="Wortman J."/>
            <person name="Nusbaum C."/>
            <person name="Birren B."/>
        </authorList>
    </citation>
    <scope>NUCLEOTIDE SEQUENCE [LARGE SCALE GENOMIC DNA]</scope>
    <source>
        <strain evidence="4 5">Palo Alto/Uganda</strain>
    </source>
</reference>
<evidence type="ECO:0000259" key="3">
    <source>
        <dbReference type="Pfam" id="PF05057"/>
    </source>
</evidence>
<dbReference type="SUPFAM" id="SSF53474">
    <property type="entry name" value="alpha/beta-Hydrolases"/>
    <property type="match status" value="1"/>
</dbReference>
<dbReference type="EMBL" id="KI927387">
    <property type="protein sequence ID" value="ETW52787.1"/>
    <property type="molecule type" value="Genomic_DNA"/>
</dbReference>
<evidence type="ECO:0000256" key="1">
    <source>
        <dbReference type="SAM" id="Coils"/>
    </source>
</evidence>
<organism evidence="4 5">
    <name type="scientific">Plasmodium falciparum (isolate Palo Alto / Uganda)</name>
    <dbReference type="NCBI Taxonomy" id="57270"/>
    <lineage>
        <taxon>Eukaryota</taxon>
        <taxon>Sar</taxon>
        <taxon>Alveolata</taxon>
        <taxon>Apicomplexa</taxon>
        <taxon>Aconoidasida</taxon>
        <taxon>Haemosporida</taxon>
        <taxon>Plasmodiidae</taxon>
        <taxon>Plasmodium</taxon>
        <taxon>Plasmodium (Laverania)</taxon>
    </lineage>
</organism>
<dbReference type="Pfam" id="PF05057">
    <property type="entry name" value="DUF676"/>
    <property type="match status" value="1"/>
</dbReference>
<dbReference type="OrthoDB" id="273452at2759"/>
<evidence type="ECO:0000256" key="2">
    <source>
        <dbReference type="SAM" id="MobiDB-lite"/>
    </source>
</evidence>
<keyword evidence="1" id="KW-0175">Coiled coil</keyword>
<dbReference type="InterPro" id="IPR007751">
    <property type="entry name" value="DUF676_lipase-like"/>
</dbReference>
<feature type="region of interest" description="Disordered" evidence="2">
    <location>
        <begin position="1549"/>
        <end position="1580"/>
    </location>
</feature>
<feature type="coiled-coil region" evidence="1">
    <location>
        <begin position="1501"/>
        <end position="1528"/>
    </location>
</feature>
<dbReference type="FunFam" id="3.40.50.1820:FF:000248">
    <property type="entry name" value="Serine esterase, putative"/>
    <property type="match status" value="1"/>
</dbReference>